<gene>
    <name evidence="1" type="ORF">L284_02740</name>
</gene>
<keyword evidence="2" id="KW-1185">Reference proteome</keyword>
<sequence>MPVPTTKSVMGLAVSAGLFRKLDASLIHTEYDDD</sequence>
<comment type="caution">
    <text evidence="1">The sequence shown here is derived from an EMBL/GenBank/DDBJ whole genome shotgun (WGS) entry which is preliminary data.</text>
</comment>
<proteinExistence type="predicted"/>
<evidence type="ECO:0000313" key="2">
    <source>
        <dbReference type="Proteomes" id="UP000015527"/>
    </source>
</evidence>
<reference evidence="1 2" key="1">
    <citation type="journal article" date="2013" name="Genome Announc.">
        <title>Genome Sequence of Novosphingobium lindaniclasticum LE124T, Isolated from a Hexachlorocyclohexane Dumpsite.</title>
        <authorList>
            <person name="Saxena A."/>
            <person name="Nayyar N."/>
            <person name="Sangwan N."/>
            <person name="Kumari R."/>
            <person name="Khurana J.P."/>
            <person name="Lal R."/>
        </authorList>
    </citation>
    <scope>NUCLEOTIDE SEQUENCE [LARGE SCALE GENOMIC DNA]</scope>
    <source>
        <strain evidence="1 2">LE124</strain>
    </source>
</reference>
<organism evidence="1 2">
    <name type="scientific">Novosphingobium lindaniclasticum LE124</name>
    <dbReference type="NCBI Taxonomy" id="1096930"/>
    <lineage>
        <taxon>Bacteria</taxon>
        <taxon>Pseudomonadati</taxon>
        <taxon>Pseudomonadota</taxon>
        <taxon>Alphaproteobacteria</taxon>
        <taxon>Sphingomonadales</taxon>
        <taxon>Sphingomonadaceae</taxon>
        <taxon>Novosphingobium</taxon>
    </lineage>
</organism>
<dbReference type="EMBL" id="ATHL01000024">
    <property type="protein sequence ID" value="EQB19169.1"/>
    <property type="molecule type" value="Genomic_DNA"/>
</dbReference>
<name>T0JB74_9SPHN</name>
<dbReference type="Proteomes" id="UP000015527">
    <property type="component" value="Unassembled WGS sequence"/>
</dbReference>
<evidence type="ECO:0000313" key="1">
    <source>
        <dbReference type="EMBL" id="EQB19169.1"/>
    </source>
</evidence>
<accession>T0JB74</accession>
<protein>
    <submittedName>
        <fullName evidence="1">Uncharacterized protein</fullName>
    </submittedName>
</protein>
<dbReference type="AlphaFoldDB" id="T0JB74"/>